<protein>
    <submittedName>
        <fullName evidence="1">Uncharacterized protein</fullName>
    </submittedName>
</protein>
<gene>
    <name evidence="1" type="ORF">LDD865_1879</name>
</gene>
<evidence type="ECO:0000313" key="2">
    <source>
        <dbReference type="Proteomes" id="UP001295440"/>
    </source>
</evidence>
<reference evidence="1" key="1">
    <citation type="submission" date="2022-02" db="EMBL/GenBank/DDBJ databases">
        <authorList>
            <person name="Deutsch MARIE S."/>
        </authorList>
    </citation>
    <scope>NUCLEOTIDE SEQUENCE</scope>
    <source>
        <strain evidence="1">CIRM-BIA865</strain>
    </source>
</reference>
<name>A0AAU9R6K8_9LACO</name>
<sequence length="56" mass="5794">MGAGATIAGAWLPKWWVAGFVSSSGYILSNAPGGVYVDYDRLLSGFGGGITKVGWQ</sequence>
<dbReference type="EMBL" id="OV915080">
    <property type="protein sequence ID" value="CAH1707036.1"/>
    <property type="molecule type" value="Genomic_DNA"/>
</dbReference>
<proteinExistence type="predicted"/>
<organism evidence="1 2">
    <name type="scientific">Lactobacillus delbrueckii subsp. delbrueckii</name>
    <dbReference type="NCBI Taxonomy" id="83684"/>
    <lineage>
        <taxon>Bacteria</taxon>
        <taxon>Bacillati</taxon>
        <taxon>Bacillota</taxon>
        <taxon>Bacilli</taxon>
        <taxon>Lactobacillales</taxon>
        <taxon>Lactobacillaceae</taxon>
        <taxon>Lactobacillus</taxon>
    </lineage>
</organism>
<dbReference type="AlphaFoldDB" id="A0AAU9R6K8"/>
<evidence type="ECO:0000313" key="1">
    <source>
        <dbReference type="EMBL" id="CAH1707036.1"/>
    </source>
</evidence>
<accession>A0AAU9R6K8</accession>
<dbReference type="Proteomes" id="UP001295440">
    <property type="component" value="Chromosome"/>
</dbReference>